<dbReference type="RefSeq" id="WP_211632232.1">
    <property type="nucleotide sequence ID" value="NZ_CP073100.1"/>
</dbReference>
<dbReference type="EMBL" id="CP073100">
    <property type="protein sequence ID" value="QUE51926.1"/>
    <property type="molecule type" value="Genomic_DNA"/>
</dbReference>
<protein>
    <submittedName>
        <fullName evidence="2">Uncharacterized protein</fullName>
    </submittedName>
</protein>
<accession>A0A975PG18</accession>
<keyword evidence="1" id="KW-0472">Membrane</keyword>
<evidence type="ECO:0000313" key="2">
    <source>
        <dbReference type="EMBL" id="QUE51926.1"/>
    </source>
</evidence>
<sequence length="258" mass="27786">MKTECHSSSHALRGAFQEESGFSLIITLMMLLLLATLALGLLSLSTITLRQCASGTAMAAARNNARLALMLALGELQKQAGSDQRVTATADMGGTLEGETLANGTPPQNNSSLIGLPKGLSLIQSGTRYWTGVWKNSTTINPELEAYTKTPSPSLLRWLISGNEGVVNPDLLITPASPVAAVGSNGQVSDPKNHNIVYELAYQNEGEWKMRENSIVRVPEEEQVQMIVLKSDAEFFRPSNGTRSGFLQTVVLGRRSVE</sequence>
<keyword evidence="1" id="KW-1133">Transmembrane helix</keyword>
<dbReference type="KEGG" id="lamb:KBB96_03325"/>
<name>A0A975PG18_9BACT</name>
<keyword evidence="1" id="KW-0812">Transmembrane</keyword>
<reference evidence="2" key="1">
    <citation type="submission" date="2021-04" db="EMBL/GenBank/DDBJ databases">
        <title>Luteolibacter sp. 32A isolated from the skin of an Anderson's salamander (Ambystoma andersonii).</title>
        <authorList>
            <person name="Spergser J."/>
            <person name="Busse H.-J."/>
        </authorList>
    </citation>
    <scope>NUCLEOTIDE SEQUENCE</scope>
    <source>
        <strain evidence="2">32A</strain>
    </source>
</reference>
<dbReference type="AlphaFoldDB" id="A0A975PG18"/>
<keyword evidence="3" id="KW-1185">Reference proteome</keyword>
<gene>
    <name evidence="2" type="ORF">KBB96_03325</name>
</gene>
<proteinExistence type="predicted"/>
<organism evidence="2 3">
    <name type="scientific">Luteolibacter ambystomatis</name>
    <dbReference type="NCBI Taxonomy" id="2824561"/>
    <lineage>
        <taxon>Bacteria</taxon>
        <taxon>Pseudomonadati</taxon>
        <taxon>Verrucomicrobiota</taxon>
        <taxon>Verrucomicrobiia</taxon>
        <taxon>Verrucomicrobiales</taxon>
        <taxon>Verrucomicrobiaceae</taxon>
        <taxon>Luteolibacter</taxon>
    </lineage>
</organism>
<evidence type="ECO:0000256" key="1">
    <source>
        <dbReference type="SAM" id="Phobius"/>
    </source>
</evidence>
<feature type="transmembrane region" description="Helical" evidence="1">
    <location>
        <begin position="21"/>
        <end position="44"/>
    </location>
</feature>
<evidence type="ECO:0000313" key="3">
    <source>
        <dbReference type="Proteomes" id="UP000676169"/>
    </source>
</evidence>
<dbReference type="Proteomes" id="UP000676169">
    <property type="component" value="Chromosome"/>
</dbReference>